<feature type="domain" description="HTH gntR-type" evidence="4">
    <location>
        <begin position="9"/>
        <end position="77"/>
    </location>
</feature>
<evidence type="ECO:0000256" key="3">
    <source>
        <dbReference type="ARBA" id="ARBA00023163"/>
    </source>
</evidence>
<dbReference type="GO" id="GO:0003677">
    <property type="term" value="F:DNA binding"/>
    <property type="evidence" value="ECO:0007669"/>
    <property type="project" value="UniProtKB-KW"/>
</dbReference>
<dbReference type="Gene3D" id="1.10.10.10">
    <property type="entry name" value="Winged helix-like DNA-binding domain superfamily/Winged helix DNA-binding domain"/>
    <property type="match status" value="1"/>
</dbReference>
<evidence type="ECO:0000313" key="5">
    <source>
        <dbReference type="EMBL" id="SEQ80330.1"/>
    </source>
</evidence>
<keyword evidence="3" id="KW-0804">Transcription</keyword>
<evidence type="ECO:0000313" key="6">
    <source>
        <dbReference type="Proteomes" id="UP000199427"/>
    </source>
</evidence>
<reference evidence="5 6" key="1">
    <citation type="submission" date="2016-10" db="EMBL/GenBank/DDBJ databases">
        <authorList>
            <person name="de Groot N.N."/>
        </authorList>
    </citation>
    <scope>NUCLEOTIDE SEQUENCE [LARGE SCALE GENOMIC DNA]</scope>
    <source>
        <strain evidence="5 6">DSM 21633</strain>
    </source>
</reference>
<keyword evidence="2" id="KW-0238">DNA-binding</keyword>
<dbReference type="SUPFAM" id="SSF46785">
    <property type="entry name" value="Winged helix' DNA-binding domain"/>
    <property type="match status" value="1"/>
</dbReference>
<proteinExistence type="predicted"/>
<keyword evidence="1" id="KW-0805">Transcription regulation</keyword>
<dbReference type="PROSITE" id="PS50949">
    <property type="entry name" value="HTH_GNTR"/>
    <property type="match status" value="1"/>
</dbReference>
<accession>A0A1H9J0F1</accession>
<dbReference type="EMBL" id="FOES01000028">
    <property type="protein sequence ID" value="SEQ80330.1"/>
    <property type="molecule type" value="Genomic_DNA"/>
</dbReference>
<dbReference type="InterPro" id="IPR036390">
    <property type="entry name" value="WH_DNA-bd_sf"/>
</dbReference>
<keyword evidence="6" id="KW-1185">Reference proteome</keyword>
<dbReference type="OrthoDB" id="162505at2"/>
<evidence type="ECO:0000259" key="4">
    <source>
        <dbReference type="PROSITE" id="PS50949"/>
    </source>
</evidence>
<sequence length="127" mass="14857">MVLNHDSSKPIYVQIAEWLETEILNDQISTDEKIYSQYQLADLFNINPATAAKGLNILVNNGVLYKKRGLGMFVKERAKEQILLRRKNENLMNMVRDLVQEADYLKVDDEELMKMIQQIRLERRGES</sequence>
<protein>
    <submittedName>
        <fullName evidence="5">Transcriptional regulator, GntR family</fullName>
    </submittedName>
</protein>
<dbReference type="CDD" id="cd07377">
    <property type="entry name" value="WHTH_GntR"/>
    <property type="match status" value="1"/>
</dbReference>
<organism evidence="5 6">
    <name type="scientific">Piscibacillus halophilus</name>
    <dbReference type="NCBI Taxonomy" id="571933"/>
    <lineage>
        <taxon>Bacteria</taxon>
        <taxon>Bacillati</taxon>
        <taxon>Bacillota</taxon>
        <taxon>Bacilli</taxon>
        <taxon>Bacillales</taxon>
        <taxon>Bacillaceae</taxon>
        <taxon>Piscibacillus</taxon>
    </lineage>
</organism>
<gene>
    <name evidence="5" type="ORF">SAMN05216362_1285</name>
</gene>
<dbReference type="PANTHER" id="PTHR38445">
    <property type="entry name" value="HTH-TYPE TRANSCRIPTIONAL REPRESSOR YTRA"/>
    <property type="match status" value="1"/>
</dbReference>
<dbReference type="InterPro" id="IPR000524">
    <property type="entry name" value="Tscrpt_reg_HTH_GntR"/>
</dbReference>
<dbReference type="PANTHER" id="PTHR38445:SF10">
    <property type="entry name" value="GNTR-FAMILY TRANSCRIPTIONAL REGULATOR"/>
    <property type="match status" value="1"/>
</dbReference>
<dbReference type="InterPro" id="IPR036388">
    <property type="entry name" value="WH-like_DNA-bd_sf"/>
</dbReference>
<evidence type="ECO:0000256" key="2">
    <source>
        <dbReference type="ARBA" id="ARBA00023125"/>
    </source>
</evidence>
<dbReference type="GO" id="GO:0003700">
    <property type="term" value="F:DNA-binding transcription factor activity"/>
    <property type="evidence" value="ECO:0007669"/>
    <property type="project" value="InterPro"/>
</dbReference>
<dbReference type="Proteomes" id="UP000199427">
    <property type="component" value="Unassembled WGS sequence"/>
</dbReference>
<evidence type="ECO:0000256" key="1">
    <source>
        <dbReference type="ARBA" id="ARBA00023015"/>
    </source>
</evidence>
<dbReference type="RefSeq" id="WP_091774359.1">
    <property type="nucleotide sequence ID" value="NZ_CAESCL010000011.1"/>
</dbReference>
<dbReference type="AlphaFoldDB" id="A0A1H9J0F1"/>
<name>A0A1H9J0F1_9BACI</name>
<dbReference type="STRING" id="571933.SAMN05216362_1285"/>